<dbReference type="AlphaFoldDB" id="A0A3E0K2G3"/>
<dbReference type="PANTHER" id="PTHR10443">
    <property type="entry name" value="MICROSOMAL DIPEPTIDASE"/>
    <property type="match status" value="1"/>
</dbReference>
<dbReference type="Gene3D" id="3.20.20.140">
    <property type="entry name" value="Metal-dependent hydrolases"/>
    <property type="match status" value="1"/>
</dbReference>
<proteinExistence type="predicted"/>
<evidence type="ECO:0000313" key="2">
    <source>
        <dbReference type="Proteomes" id="UP000257014"/>
    </source>
</evidence>
<organism evidence="1 2">
    <name type="scientific">Caldibacillus debilis</name>
    <dbReference type="NCBI Taxonomy" id="301148"/>
    <lineage>
        <taxon>Bacteria</taxon>
        <taxon>Bacillati</taxon>
        <taxon>Bacillota</taxon>
        <taxon>Bacilli</taxon>
        <taxon>Bacillales</taxon>
        <taxon>Bacillaceae</taxon>
        <taxon>Caldibacillus</taxon>
    </lineage>
</organism>
<accession>A0A3E0K2G3</accession>
<dbReference type="Proteomes" id="UP000257014">
    <property type="component" value="Unassembled WGS sequence"/>
</dbReference>
<protein>
    <submittedName>
        <fullName evidence="1">Diguanylate cyclase</fullName>
    </submittedName>
</protein>
<dbReference type="GO" id="GO:0070573">
    <property type="term" value="F:metallodipeptidase activity"/>
    <property type="evidence" value="ECO:0007669"/>
    <property type="project" value="InterPro"/>
</dbReference>
<dbReference type="GO" id="GO:0006508">
    <property type="term" value="P:proteolysis"/>
    <property type="evidence" value="ECO:0007669"/>
    <property type="project" value="InterPro"/>
</dbReference>
<dbReference type="OrthoDB" id="9804920at2"/>
<gene>
    <name evidence="1" type="ORF">C6P37_11215</name>
</gene>
<dbReference type="RefSeq" id="WP_061568211.1">
    <property type="nucleotide sequence ID" value="NZ_LQYT01000016.1"/>
</dbReference>
<dbReference type="PROSITE" id="PS51365">
    <property type="entry name" value="RENAL_DIPEPTIDASE_2"/>
    <property type="match status" value="1"/>
</dbReference>
<dbReference type="PANTHER" id="PTHR10443:SF12">
    <property type="entry name" value="DIPEPTIDASE"/>
    <property type="match status" value="1"/>
</dbReference>
<sequence length="409" mass="45976">MSETAGKPKTKTKPYNGYKSFSYLEPGVDYKPFKLAKEIGRVEPFTYPVSEEEEALVQTILEEEMIISLHEHTFVCPENVYEIFEFRRQGRDWTGYEGLSVSGLDVVFENFMDGTALITSNAGWKWTDIIHDLGIRYSDFAHQDLIIRAETVDDLYRAKREGKIALVSCLEAATPIENEIDRVDVLYGFGVRVMGIAYSEANALGSGLKEKNDGGLTDFGHKVVKRMNKLGMTIDVSHCGDKTAHDVILASEKPVFITHVGARALWNTNRMKPDYVLKACAERGGVIGIEAAPHTTLTKNHPEHSIESVMEHFEYVVDLVGIDHVAFGLDTLFGDHVGLHHAFANQLSIGESHKGPEFQEVSYVKGLENPAESYPNVVRWLVKHGYSRDEIRKVMGENIIRVLKETWVK</sequence>
<dbReference type="SUPFAM" id="SSF51556">
    <property type="entry name" value="Metallo-dependent hydrolases"/>
    <property type="match status" value="1"/>
</dbReference>
<dbReference type="EMBL" id="QEWE01000021">
    <property type="protein sequence ID" value="REJ27386.1"/>
    <property type="molecule type" value="Genomic_DNA"/>
</dbReference>
<comment type="caution">
    <text evidence="1">The sequence shown here is derived from an EMBL/GenBank/DDBJ whole genome shotgun (WGS) entry which is preliminary data.</text>
</comment>
<dbReference type="InterPro" id="IPR032466">
    <property type="entry name" value="Metal_Hydrolase"/>
</dbReference>
<dbReference type="InterPro" id="IPR008257">
    <property type="entry name" value="Pept_M19"/>
</dbReference>
<reference evidence="1 2" key="1">
    <citation type="submission" date="2018-03" db="EMBL/GenBank/DDBJ databases">
        <authorList>
            <person name="Keele B.F."/>
        </authorList>
    </citation>
    <scope>NUCLEOTIDE SEQUENCE [LARGE SCALE GENOMIC DNA]</scope>
    <source>
        <strain evidence="1">ZCTH4_d</strain>
    </source>
</reference>
<dbReference type="Pfam" id="PF01244">
    <property type="entry name" value="Peptidase_M19"/>
    <property type="match status" value="1"/>
</dbReference>
<name>A0A3E0K2G3_9BACI</name>
<evidence type="ECO:0000313" key="1">
    <source>
        <dbReference type="EMBL" id="REJ27386.1"/>
    </source>
</evidence>